<dbReference type="EMBL" id="JAHRHY010000001">
    <property type="protein sequence ID" value="KAG9072903.1"/>
    <property type="molecule type" value="Genomic_DNA"/>
</dbReference>
<dbReference type="OrthoDB" id="2346137at2759"/>
<organism evidence="1 2">
    <name type="scientific">Linnemannia hyalina</name>
    <dbReference type="NCBI Taxonomy" id="64524"/>
    <lineage>
        <taxon>Eukaryota</taxon>
        <taxon>Fungi</taxon>
        <taxon>Fungi incertae sedis</taxon>
        <taxon>Mucoromycota</taxon>
        <taxon>Mortierellomycotina</taxon>
        <taxon>Mortierellomycetes</taxon>
        <taxon>Mortierellales</taxon>
        <taxon>Mortierellaceae</taxon>
        <taxon>Linnemannia</taxon>
    </lineage>
</organism>
<dbReference type="AlphaFoldDB" id="A0A9P7Y5W9"/>
<protein>
    <submittedName>
        <fullName evidence="1">Uncharacterized protein</fullName>
    </submittedName>
</protein>
<reference evidence="1" key="1">
    <citation type="submission" date="2021-06" db="EMBL/GenBank/DDBJ databases">
        <title>Genome Sequence of Mortierella hyaline Strain SCG-10, a Cold-Adapted, Nitrate-Reducing Fungus Isolated from Soil in Minnesota, USA.</title>
        <authorList>
            <person name="Aldossari N."/>
        </authorList>
    </citation>
    <scope>NUCLEOTIDE SEQUENCE</scope>
    <source>
        <strain evidence="1">SCG-10</strain>
    </source>
</reference>
<accession>A0A9P7Y5W9</accession>
<keyword evidence="2" id="KW-1185">Reference proteome</keyword>
<name>A0A9P7Y5W9_9FUNG</name>
<proteinExistence type="predicted"/>
<comment type="caution">
    <text evidence="1">The sequence shown here is derived from an EMBL/GenBank/DDBJ whole genome shotgun (WGS) entry which is preliminary data.</text>
</comment>
<evidence type="ECO:0000313" key="2">
    <source>
        <dbReference type="Proteomes" id="UP000707451"/>
    </source>
</evidence>
<evidence type="ECO:0000313" key="1">
    <source>
        <dbReference type="EMBL" id="KAG9072903.1"/>
    </source>
</evidence>
<gene>
    <name evidence="1" type="ORF">KI688_000684</name>
</gene>
<dbReference type="Proteomes" id="UP000707451">
    <property type="component" value="Unassembled WGS sequence"/>
</dbReference>
<sequence>MHTKDINIVDNVPTEVILKFAPYLDRSTLFKALRVYHPDPSLFDSIRNLLHLKNLDIDLPAQPTQALLQTLFPLFARLDEPILDRYWYSNIYEKDKSAFTLFHTNEKQQWKIK</sequence>